<keyword evidence="2" id="KW-0472">Membrane</keyword>
<evidence type="ECO:0000256" key="1">
    <source>
        <dbReference type="PROSITE-ProRule" id="PRU00339"/>
    </source>
</evidence>
<evidence type="ECO:0000256" key="2">
    <source>
        <dbReference type="SAM" id="Phobius"/>
    </source>
</evidence>
<name>A0A450UI87_9GAMM</name>
<organism evidence="3">
    <name type="scientific">Candidatus Kentrum sp. LFY</name>
    <dbReference type="NCBI Taxonomy" id="2126342"/>
    <lineage>
        <taxon>Bacteria</taxon>
        <taxon>Pseudomonadati</taxon>
        <taxon>Pseudomonadota</taxon>
        <taxon>Gammaproteobacteria</taxon>
        <taxon>Candidatus Kentrum</taxon>
    </lineage>
</organism>
<dbReference type="AlphaFoldDB" id="A0A450UI87"/>
<proteinExistence type="predicted"/>
<dbReference type="PROSITE" id="PS50293">
    <property type="entry name" value="TPR_REGION"/>
    <property type="match status" value="1"/>
</dbReference>
<gene>
    <name evidence="3" type="ORF">BECKLFY1418B_GA0070995_10337</name>
</gene>
<protein>
    <submittedName>
        <fullName evidence="3">TPR repeat-containing protein</fullName>
    </submittedName>
</protein>
<dbReference type="SUPFAM" id="SSF48452">
    <property type="entry name" value="TPR-like"/>
    <property type="match status" value="1"/>
</dbReference>
<dbReference type="InterPro" id="IPR019734">
    <property type="entry name" value="TPR_rpt"/>
</dbReference>
<keyword evidence="2" id="KW-1133">Transmembrane helix</keyword>
<feature type="transmembrane region" description="Helical" evidence="2">
    <location>
        <begin position="32"/>
        <end position="49"/>
    </location>
</feature>
<keyword evidence="1" id="KW-0802">TPR repeat</keyword>
<sequence length="431" mass="48535">MSFAVSSNARTVFVLLAIALHESPRIHVVRPLYIFVIYFVFVFFAVGSLETNATPSRCESLEFLCVVEPTEHPLDRTGRDEIPTLEEIRALADRRNLDAAWEEIQRFLEENPDHIEGRLLSGVFSIWRGETDRAADVFRKLVDDRPDLAEPYNNLAAVYASKKRYQEAEDALKQAISANPSYGIAWENLGDVRIERASLSYQRAGKLYAFEGRSNIEVEAKMGRKFVAIKKIQDEIGYSFHAHGMAGKRLRGEMDVDATAVTGDPDSANADAAPRVESSGVACYSVGPLPDKASFVSITDWFEGNDIFTSTYTRDAQQSNDYEVFIPPSDELSDPNALIERMQGDGIHDITPISHGDLEQGVMIGVFDAEDAAQRRIDELWEKGHKARYRPRTRLEKQYWIKAYPAVDSSLDKLVFTKRFATHALRTIPCE</sequence>
<dbReference type="SMART" id="SM00028">
    <property type="entry name" value="TPR"/>
    <property type="match status" value="1"/>
</dbReference>
<dbReference type="InterPro" id="IPR011990">
    <property type="entry name" value="TPR-like_helical_dom_sf"/>
</dbReference>
<dbReference type="EMBL" id="CAADFF010000033">
    <property type="protein sequence ID" value="VFJ92248.1"/>
    <property type="molecule type" value="Genomic_DNA"/>
</dbReference>
<dbReference type="Gene3D" id="1.25.40.10">
    <property type="entry name" value="Tetratricopeptide repeat domain"/>
    <property type="match status" value="1"/>
</dbReference>
<dbReference type="PROSITE" id="PS50005">
    <property type="entry name" value="TPR"/>
    <property type="match status" value="1"/>
</dbReference>
<reference evidence="3" key="1">
    <citation type="submission" date="2019-02" db="EMBL/GenBank/DDBJ databases">
        <authorList>
            <person name="Gruber-Vodicka R. H."/>
            <person name="Seah K. B. B."/>
        </authorList>
    </citation>
    <scope>NUCLEOTIDE SEQUENCE</scope>
    <source>
        <strain evidence="3">BECK_M7</strain>
    </source>
</reference>
<keyword evidence="2" id="KW-0812">Transmembrane</keyword>
<accession>A0A450UI87</accession>
<dbReference type="Pfam" id="PF13424">
    <property type="entry name" value="TPR_12"/>
    <property type="match status" value="1"/>
</dbReference>
<feature type="repeat" description="TPR" evidence="1">
    <location>
        <begin position="149"/>
        <end position="182"/>
    </location>
</feature>
<evidence type="ECO:0000313" key="3">
    <source>
        <dbReference type="EMBL" id="VFJ92248.1"/>
    </source>
</evidence>